<proteinExistence type="predicted"/>
<evidence type="ECO:0000313" key="2">
    <source>
        <dbReference type="Proteomes" id="UP000190959"/>
    </source>
</evidence>
<sequence>MNMKSECFIEGQISIFDLPAIEVIKPKKIIIKEETKEVDKFYAITRLYSQSCSRIVKTLSGALLVELDDKTLYFNASGINEFSLPKDVGIMPGEEILIVNSDKKINEIQKQKLEDLKPMQYIKRKGDANLIIPGEKTIVINPKGWILEYNQKPSYHSNELINTEFNLEINEVDDKKNEIEVETNDIEFKIDDEVNIEYQGIKTVGKVVRVYNNGETVNVKWDGKQTAFYYKNVIKVNNPK</sequence>
<dbReference type="EMBL" id="MWMH01000001">
    <property type="protein sequence ID" value="OOP74662.1"/>
    <property type="molecule type" value="Genomic_DNA"/>
</dbReference>
<accession>A0A1S9NB07</accession>
<comment type="caution">
    <text evidence="1">The sequence shown here is derived from an EMBL/GenBank/DDBJ whole genome shotgun (WGS) entry which is preliminary data.</text>
</comment>
<gene>
    <name evidence="1" type="ORF">CBEIBR21_00405</name>
</gene>
<reference evidence="1 2" key="1">
    <citation type="submission" date="2017-02" db="EMBL/GenBank/DDBJ databases">
        <title>Genome sequence of Clostridium beijerinckii Br21.</title>
        <authorList>
            <person name="Fonseca B.C."/>
            <person name="Guazzaroni M.E."/>
            <person name="Riano-Pachon D.M."/>
            <person name="Reginatto V."/>
        </authorList>
    </citation>
    <scope>NUCLEOTIDE SEQUENCE [LARGE SCALE GENOMIC DNA]</scope>
    <source>
        <strain evidence="1 2">Br21</strain>
    </source>
</reference>
<dbReference type="AlphaFoldDB" id="A0A1S9NB07"/>
<name>A0A1S9NB07_CLOBE</name>
<dbReference type="Proteomes" id="UP000190959">
    <property type="component" value="Unassembled WGS sequence"/>
</dbReference>
<protein>
    <submittedName>
        <fullName evidence="1">Uncharacterized protein</fullName>
    </submittedName>
</protein>
<evidence type="ECO:0000313" key="1">
    <source>
        <dbReference type="EMBL" id="OOP74662.1"/>
    </source>
</evidence>
<organism evidence="1 2">
    <name type="scientific">Clostridium beijerinckii</name>
    <name type="common">Clostridium MP</name>
    <dbReference type="NCBI Taxonomy" id="1520"/>
    <lineage>
        <taxon>Bacteria</taxon>
        <taxon>Bacillati</taxon>
        <taxon>Bacillota</taxon>
        <taxon>Clostridia</taxon>
        <taxon>Eubacteriales</taxon>
        <taxon>Clostridiaceae</taxon>
        <taxon>Clostridium</taxon>
    </lineage>
</organism>